<dbReference type="InterPro" id="IPR000326">
    <property type="entry name" value="PAP2/HPO"/>
</dbReference>
<proteinExistence type="predicted"/>
<keyword evidence="1" id="KW-0472">Membrane</keyword>
<dbReference type="AlphaFoldDB" id="A0A1T3W1I8"/>
<feature type="transmembrane region" description="Helical" evidence="1">
    <location>
        <begin position="180"/>
        <end position="198"/>
    </location>
</feature>
<dbReference type="Pfam" id="PF01569">
    <property type="entry name" value="PAP2"/>
    <property type="match status" value="1"/>
</dbReference>
<protein>
    <submittedName>
        <fullName evidence="3">Phosphatase PAP2 family protein</fullName>
    </submittedName>
</protein>
<accession>A0A1T3W1I8</accession>
<dbReference type="EMBL" id="MVHT01000021">
    <property type="protein sequence ID" value="ORB06930.1"/>
    <property type="molecule type" value="Genomic_DNA"/>
</dbReference>
<dbReference type="Proteomes" id="UP000192739">
    <property type="component" value="Unassembled WGS sequence"/>
</dbReference>
<dbReference type="Gene3D" id="1.20.144.10">
    <property type="entry name" value="Phosphatidic acid phosphatase type 2/haloperoxidase"/>
    <property type="match status" value="1"/>
</dbReference>
<feature type="transmembrane region" description="Helical" evidence="1">
    <location>
        <begin position="152"/>
        <end position="174"/>
    </location>
</feature>
<evidence type="ECO:0000313" key="3">
    <source>
        <dbReference type="EMBL" id="ORB06930.1"/>
    </source>
</evidence>
<sequence length="215" mass="23189">MATALAVAAGVLYVVLWVGHRQDWGWLHTFDWWLLNPAYGIGIKHVAWVRFWDAVSFVLGPVPIRILGAVAAAVALVKRQVRIGLLLLCCATLNGLVTLAAKGLADRPRPATALVHASSTSFPSGHALEAMAAVLAVLTVLLPVVRRRAMRVAAVVLAALSVITVGVARVALNVHHPSDVIAGWALGYLYFLLCLWLIRPLPLRRAEPGRLVTTR</sequence>
<feature type="transmembrane region" description="Helical" evidence="1">
    <location>
        <begin position="125"/>
        <end position="145"/>
    </location>
</feature>
<reference evidence="3 4" key="1">
    <citation type="submission" date="2017-02" db="EMBL/GenBank/DDBJ databases">
        <title>The new phylogeny of genus Mycobacterium.</title>
        <authorList>
            <person name="Tortoli E."/>
            <person name="Trovato A."/>
            <person name="Cirillo D.M."/>
        </authorList>
    </citation>
    <scope>NUCLEOTIDE SEQUENCE [LARGE SCALE GENOMIC DNA]</scope>
    <source>
        <strain evidence="3 4">DSM 44049</strain>
    </source>
</reference>
<evidence type="ECO:0000256" key="1">
    <source>
        <dbReference type="SAM" id="Phobius"/>
    </source>
</evidence>
<feature type="transmembrane region" description="Helical" evidence="1">
    <location>
        <begin position="54"/>
        <end position="77"/>
    </location>
</feature>
<dbReference type="SMART" id="SM00014">
    <property type="entry name" value="acidPPc"/>
    <property type="match status" value="1"/>
</dbReference>
<evidence type="ECO:0000313" key="4">
    <source>
        <dbReference type="Proteomes" id="UP000192739"/>
    </source>
</evidence>
<name>A0A1T3W1I8_MYCIE</name>
<gene>
    <name evidence="3" type="ORF">BST27_10290</name>
</gene>
<evidence type="ECO:0000259" key="2">
    <source>
        <dbReference type="SMART" id="SM00014"/>
    </source>
</evidence>
<dbReference type="InterPro" id="IPR036938">
    <property type="entry name" value="PAP2/HPO_sf"/>
</dbReference>
<organism evidence="3 4">
    <name type="scientific">Mycobacterium intermedium</name>
    <dbReference type="NCBI Taxonomy" id="28445"/>
    <lineage>
        <taxon>Bacteria</taxon>
        <taxon>Bacillati</taxon>
        <taxon>Actinomycetota</taxon>
        <taxon>Actinomycetes</taxon>
        <taxon>Mycobacteriales</taxon>
        <taxon>Mycobacteriaceae</taxon>
        <taxon>Mycobacterium</taxon>
        <taxon>Mycobacterium simiae complex</taxon>
    </lineage>
</organism>
<keyword evidence="1" id="KW-1133">Transmembrane helix</keyword>
<dbReference type="SUPFAM" id="SSF48317">
    <property type="entry name" value="Acid phosphatase/Vanadium-dependent haloperoxidase"/>
    <property type="match status" value="1"/>
</dbReference>
<keyword evidence="4" id="KW-1185">Reference proteome</keyword>
<dbReference type="PANTHER" id="PTHR14969:SF13">
    <property type="entry name" value="AT30094P"/>
    <property type="match status" value="1"/>
</dbReference>
<keyword evidence="1" id="KW-0812">Transmembrane</keyword>
<comment type="caution">
    <text evidence="3">The sequence shown here is derived from an EMBL/GenBank/DDBJ whole genome shotgun (WGS) entry which is preliminary data.</text>
</comment>
<feature type="transmembrane region" description="Helical" evidence="1">
    <location>
        <begin position="84"/>
        <end position="105"/>
    </location>
</feature>
<dbReference type="CDD" id="cd03392">
    <property type="entry name" value="PAP2_like_2"/>
    <property type="match status" value="1"/>
</dbReference>
<feature type="domain" description="Phosphatidic acid phosphatase type 2/haloperoxidase" evidence="2">
    <location>
        <begin position="83"/>
        <end position="195"/>
    </location>
</feature>
<dbReference type="PANTHER" id="PTHR14969">
    <property type="entry name" value="SPHINGOSINE-1-PHOSPHATE PHOSPHOHYDROLASE"/>
    <property type="match status" value="1"/>
</dbReference>